<keyword evidence="3" id="KW-1185">Reference proteome</keyword>
<evidence type="ECO:0000259" key="1">
    <source>
        <dbReference type="Pfam" id="PF04326"/>
    </source>
</evidence>
<dbReference type="Gene3D" id="3.30.565.60">
    <property type="match status" value="1"/>
</dbReference>
<reference evidence="2" key="1">
    <citation type="journal article" date="2015" name="PeerJ">
        <title>First genomic representation of candidate bacterial phylum KSB3 points to enhanced environmental sensing as a trigger of wastewater bulking.</title>
        <authorList>
            <person name="Sekiguchi Y."/>
            <person name="Ohashi A."/>
            <person name="Parks D.H."/>
            <person name="Yamauchi T."/>
            <person name="Tyson G.W."/>
            <person name="Hugenholtz P."/>
        </authorList>
    </citation>
    <scope>NUCLEOTIDE SEQUENCE [LARGE SCALE GENOMIC DNA]</scope>
</reference>
<dbReference type="AlphaFoldDB" id="A0A0S6VUU7"/>
<sequence length="385" mass="43894">MDISLMQQMLAQGESETVEFKKSTGVMKEIVETVCAFANTRGGDLLIGVSDNGTVIGQQISDDTLKNIANEIKLNTDPKLYPTVRAVMFEERSCLFVSIEESPLKPHLAYGKPFVRVGATNQRVDRDMYAYMLEQRYNGYGFDHLPLPNADIDALDLDLLYRVIETANLARNANINAMLSPELILENLDLMKQGVLTKAALLLFGKHPQRYFSNHFEIKCGLFADDTRFDYMLNDKEFAANLLDNFLFAYNFVTDALHVKSELREAQRIDELEFPASVIREALVNMIVHRDYRVDIKSTVEIRPHQIAFYNPSHLFAPAITIEKLKQHHVSRTGNKLIAKIFYMLGYFENWGSGTLKICDETRNAGKPEPEFSFHDGIFTLTLFR</sequence>
<protein>
    <recommendedName>
        <fullName evidence="1">Schlafen AlbA-2 domain-containing protein</fullName>
    </recommendedName>
</protein>
<evidence type="ECO:0000313" key="3">
    <source>
        <dbReference type="Proteomes" id="UP000030700"/>
    </source>
</evidence>
<dbReference type="PANTHER" id="PTHR30595:SF6">
    <property type="entry name" value="SCHLAFEN ALBA-2 DOMAIN-CONTAINING PROTEIN"/>
    <property type="match status" value="1"/>
</dbReference>
<proteinExistence type="predicted"/>
<dbReference type="PANTHER" id="PTHR30595">
    <property type="entry name" value="GLPR-RELATED TRANSCRIPTIONAL REPRESSOR"/>
    <property type="match status" value="1"/>
</dbReference>
<dbReference type="Gene3D" id="3.30.950.30">
    <property type="entry name" value="Schlafen, AAA domain"/>
    <property type="match status" value="1"/>
</dbReference>
<dbReference type="Proteomes" id="UP000030700">
    <property type="component" value="Unassembled WGS sequence"/>
</dbReference>
<gene>
    <name evidence="2" type="ORF">U14_00674</name>
</gene>
<dbReference type="Pfam" id="PF04326">
    <property type="entry name" value="SLFN_AlbA_2"/>
    <property type="match status" value="1"/>
</dbReference>
<accession>A0A0S6VUU7</accession>
<name>A0A0S6VUU7_9BACT</name>
<dbReference type="InterPro" id="IPR007421">
    <property type="entry name" value="Schlafen_AlbA_2_dom"/>
</dbReference>
<dbReference type="Pfam" id="PF13749">
    <property type="entry name" value="HATPase_c_4"/>
    <property type="match status" value="1"/>
</dbReference>
<feature type="domain" description="Schlafen AlbA-2" evidence="1">
    <location>
        <begin position="14"/>
        <end position="124"/>
    </location>
</feature>
<evidence type="ECO:0000313" key="2">
    <source>
        <dbReference type="EMBL" id="GAK49452.1"/>
    </source>
</evidence>
<dbReference type="HOGENOM" id="CLU_024970_3_0_0"/>
<dbReference type="InterPro" id="IPR038475">
    <property type="entry name" value="RecG_C_sf"/>
</dbReference>
<dbReference type="InterPro" id="IPR038461">
    <property type="entry name" value="Schlafen_AlbA_2_dom_sf"/>
</dbReference>
<dbReference type="STRING" id="1499966.U14_00674"/>
<organism evidence="2">
    <name type="scientific">Candidatus Moduliflexus flocculans</name>
    <dbReference type="NCBI Taxonomy" id="1499966"/>
    <lineage>
        <taxon>Bacteria</taxon>
        <taxon>Candidatus Moduliflexota</taxon>
        <taxon>Candidatus Moduliflexia</taxon>
        <taxon>Candidatus Moduliflexales</taxon>
        <taxon>Candidatus Moduliflexaceae</taxon>
    </lineage>
</organism>
<dbReference type="EMBL" id="DF820455">
    <property type="protein sequence ID" value="GAK49452.1"/>
    <property type="molecule type" value="Genomic_DNA"/>
</dbReference>